<dbReference type="NCBIfam" id="TIGR02862">
    <property type="entry name" value="spore_BofA"/>
    <property type="match status" value="1"/>
</dbReference>
<protein>
    <submittedName>
        <fullName evidence="2">Inhibitor of the pro-sigma K processing machinery</fullName>
    </submittedName>
</protein>
<dbReference type="Pfam" id="PF07441">
    <property type="entry name" value="BofA"/>
    <property type="match status" value="1"/>
</dbReference>
<feature type="transmembrane region" description="Helical" evidence="1">
    <location>
        <begin position="6"/>
        <end position="25"/>
    </location>
</feature>
<sequence>MDPVITVSIVVGLVLILLLVGAPLKPVRWLGKGVIKVLIGALMLFLLNTIGTSFNIHIPINVITTFVSGFLGVPGLAALIIIKYAILP</sequence>
<comment type="caution">
    <text evidence="2">The sequence shown here is derived from an EMBL/GenBank/DDBJ whole genome shotgun (WGS) entry which is preliminary data.</text>
</comment>
<dbReference type="EMBL" id="JAFBER010000009">
    <property type="protein sequence ID" value="MBM7645562.1"/>
    <property type="molecule type" value="Genomic_DNA"/>
</dbReference>
<dbReference type="Proteomes" id="UP000808914">
    <property type="component" value="Unassembled WGS sequence"/>
</dbReference>
<keyword evidence="1" id="KW-0472">Membrane</keyword>
<proteinExistence type="predicted"/>
<name>A0ABS2Q1Z5_9BACL</name>
<evidence type="ECO:0000313" key="2">
    <source>
        <dbReference type="EMBL" id="MBM7645562.1"/>
    </source>
</evidence>
<gene>
    <name evidence="2" type="ORF">JOD45_001773</name>
</gene>
<keyword evidence="1" id="KW-1133">Transmembrane helix</keyword>
<keyword evidence="1" id="KW-0812">Transmembrane</keyword>
<feature type="transmembrane region" description="Helical" evidence="1">
    <location>
        <begin position="37"/>
        <end position="56"/>
    </location>
</feature>
<dbReference type="RefSeq" id="WP_205003489.1">
    <property type="nucleotide sequence ID" value="NZ_JAFBER010000009.1"/>
</dbReference>
<keyword evidence="3" id="KW-1185">Reference proteome</keyword>
<evidence type="ECO:0000313" key="3">
    <source>
        <dbReference type="Proteomes" id="UP000808914"/>
    </source>
</evidence>
<reference evidence="2 3" key="1">
    <citation type="submission" date="2021-01" db="EMBL/GenBank/DDBJ databases">
        <title>Genomic Encyclopedia of Type Strains, Phase IV (KMG-IV): sequencing the most valuable type-strain genomes for metagenomic binning, comparative biology and taxonomic classification.</title>
        <authorList>
            <person name="Goeker M."/>
        </authorList>
    </citation>
    <scope>NUCLEOTIDE SEQUENCE [LARGE SCALE GENOMIC DNA]</scope>
    <source>
        <strain evidence="2 3">DSM 28236</strain>
    </source>
</reference>
<organism evidence="2 3">
    <name type="scientific">Scopulibacillus daqui</name>
    <dbReference type="NCBI Taxonomy" id="1469162"/>
    <lineage>
        <taxon>Bacteria</taxon>
        <taxon>Bacillati</taxon>
        <taxon>Bacillota</taxon>
        <taxon>Bacilli</taxon>
        <taxon>Bacillales</taxon>
        <taxon>Sporolactobacillaceae</taxon>
        <taxon>Scopulibacillus</taxon>
    </lineage>
</organism>
<feature type="transmembrane region" description="Helical" evidence="1">
    <location>
        <begin position="62"/>
        <end position="86"/>
    </location>
</feature>
<evidence type="ECO:0000256" key="1">
    <source>
        <dbReference type="SAM" id="Phobius"/>
    </source>
</evidence>
<dbReference type="InterPro" id="IPR010001">
    <property type="entry name" value="BofA"/>
</dbReference>
<accession>A0ABS2Q1Z5</accession>